<accession>A0A1Y2K2K5</accession>
<proteinExistence type="predicted"/>
<dbReference type="Proteomes" id="UP000194003">
    <property type="component" value="Unassembled WGS sequence"/>
</dbReference>
<gene>
    <name evidence="2" type="ORF">MAIT1_01943</name>
</gene>
<feature type="domain" description="Spore protein YkvP/CgeB glycosyl transferase-like" evidence="1">
    <location>
        <begin position="244"/>
        <end position="384"/>
    </location>
</feature>
<dbReference type="InterPro" id="IPR055259">
    <property type="entry name" value="YkvP/CgeB_Glyco_trans-like"/>
</dbReference>
<evidence type="ECO:0000259" key="1">
    <source>
        <dbReference type="Pfam" id="PF13524"/>
    </source>
</evidence>
<organism evidence="2 3">
    <name type="scientific">Magnetofaba australis IT-1</name>
    <dbReference type="NCBI Taxonomy" id="1434232"/>
    <lineage>
        <taxon>Bacteria</taxon>
        <taxon>Pseudomonadati</taxon>
        <taxon>Pseudomonadota</taxon>
        <taxon>Magnetococcia</taxon>
        <taxon>Magnetococcales</taxon>
        <taxon>Magnetococcaceae</taxon>
        <taxon>Magnetofaba</taxon>
    </lineage>
</organism>
<dbReference type="EMBL" id="LVJN01000020">
    <property type="protein sequence ID" value="OSM01887.1"/>
    <property type="molecule type" value="Genomic_DNA"/>
</dbReference>
<dbReference type="AlphaFoldDB" id="A0A1Y2K2K5"/>
<name>A0A1Y2K2K5_9PROT</name>
<evidence type="ECO:0000313" key="2">
    <source>
        <dbReference type="EMBL" id="OSM01887.1"/>
    </source>
</evidence>
<dbReference type="Pfam" id="PF13524">
    <property type="entry name" value="Glyco_trans_1_2"/>
    <property type="match status" value="1"/>
</dbReference>
<protein>
    <recommendedName>
        <fullName evidence="1">Spore protein YkvP/CgeB glycosyl transferase-like domain-containing protein</fullName>
    </recommendedName>
</protein>
<evidence type="ECO:0000313" key="3">
    <source>
        <dbReference type="Proteomes" id="UP000194003"/>
    </source>
</evidence>
<dbReference type="RefSeq" id="WP_085444394.1">
    <property type="nucleotide sequence ID" value="NZ_LVJN01000020.1"/>
</dbReference>
<dbReference type="OrthoDB" id="7019976at2"/>
<dbReference type="STRING" id="1434232.MAIT1_01943"/>
<sequence>MKRCLFLQRRDRNYYPDIEAALRENGVEPIARIIETDADYHRTLGERDAIGADFLFTHPCLSPALTLLAREWDLPAIQWEVDKNLNPAFLRQVQYGPNDIILTTYTEDIAKFRAVGARCHYVLNAANVRPDGYPQAQAEPQYGVSFIGSVEAGENNYYRRTLEGIAAQRDAMNDQLRRLFEILQQQFQRVLDQQHALTLQGRYDAPAILHDVMAHTDGLLQIFNMDPDSALMLLNKEIAYLQREQMLKSLPQLDAFGPEDWGDLDWPNVRYHGPAPQYERSGEIFAASRINLSLARIYARDGLSDRIFNVLYAGGFLLADRQPPLLEAFAEGTHFIGYDSAEEMVEKAAWYSAHDAQRRRIAQAGRAEVHRAHTFSARIKQILELTGV</sequence>
<keyword evidence="3" id="KW-1185">Reference proteome</keyword>
<reference evidence="2 3" key="1">
    <citation type="journal article" date="2016" name="BMC Genomics">
        <title>Combined genomic and structural analyses of a cultured magnetotactic bacterium reveals its niche adaptation to a dynamic environment.</title>
        <authorList>
            <person name="Araujo A.C."/>
            <person name="Morillo V."/>
            <person name="Cypriano J."/>
            <person name="Teixeira L.C."/>
            <person name="Leao P."/>
            <person name="Lyra S."/>
            <person name="Almeida L.G."/>
            <person name="Bazylinski D.A."/>
            <person name="Vasconcellos A.T."/>
            <person name="Abreu F."/>
            <person name="Lins U."/>
        </authorList>
    </citation>
    <scope>NUCLEOTIDE SEQUENCE [LARGE SCALE GENOMIC DNA]</scope>
    <source>
        <strain evidence="2 3">IT-1</strain>
    </source>
</reference>
<comment type="caution">
    <text evidence="2">The sequence shown here is derived from an EMBL/GenBank/DDBJ whole genome shotgun (WGS) entry which is preliminary data.</text>
</comment>